<evidence type="ECO:0000313" key="1">
    <source>
        <dbReference type="EMBL" id="JAD35587.1"/>
    </source>
</evidence>
<sequence length="48" mass="5399">MCWQCQPVQKGGVPFLCQGVIDFSMFSVLVDPSLLTILWLPLLSNLNF</sequence>
<reference evidence="1" key="2">
    <citation type="journal article" date="2015" name="Data Brief">
        <title>Shoot transcriptome of the giant reed, Arundo donax.</title>
        <authorList>
            <person name="Barrero R.A."/>
            <person name="Guerrero F.D."/>
            <person name="Moolhuijzen P."/>
            <person name="Goolsby J.A."/>
            <person name="Tidwell J."/>
            <person name="Bellgard S.E."/>
            <person name="Bellgard M.I."/>
        </authorList>
    </citation>
    <scope>NUCLEOTIDE SEQUENCE</scope>
    <source>
        <tissue evidence="1">Shoot tissue taken approximately 20 cm above the soil surface</tissue>
    </source>
</reference>
<proteinExistence type="predicted"/>
<reference evidence="1" key="1">
    <citation type="submission" date="2014-09" db="EMBL/GenBank/DDBJ databases">
        <authorList>
            <person name="Magalhaes I.L.F."/>
            <person name="Oliveira U."/>
            <person name="Santos F.R."/>
            <person name="Vidigal T.H.D.A."/>
            <person name="Brescovit A.D."/>
            <person name="Santos A.J."/>
        </authorList>
    </citation>
    <scope>NUCLEOTIDE SEQUENCE</scope>
    <source>
        <tissue evidence="1">Shoot tissue taken approximately 20 cm above the soil surface</tissue>
    </source>
</reference>
<dbReference type="EMBL" id="GBRH01262308">
    <property type="protein sequence ID" value="JAD35587.1"/>
    <property type="molecule type" value="Transcribed_RNA"/>
</dbReference>
<organism evidence="1">
    <name type="scientific">Arundo donax</name>
    <name type="common">Giant reed</name>
    <name type="synonym">Donax arundinaceus</name>
    <dbReference type="NCBI Taxonomy" id="35708"/>
    <lineage>
        <taxon>Eukaryota</taxon>
        <taxon>Viridiplantae</taxon>
        <taxon>Streptophyta</taxon>
        <taxon>Embryophyta</taxon>
        <taxon>Tracheophyta</taxon>
        <taxon>Spermatophyta</taxon>
        <taxon>Magnoliopsida</taxon>
        <taxon>Liliopsida</taxon>
        <taxon>Poales</taxon>
        <taxon>Poaceae</taxon>
        <taxon>PACMAD clade</taxon>
        <taxon>Arundinoideae</taxon>
        <taxon>Arundineae</taxon>
        <taxon>Arundo</taxon>
    </lineage>
</organism>
<dbReference type="AlphaFoldDB" id="A0A0A8ZL87"/>
<protein>
    <submittedName>
        <fullName evidence="1">Uncharacterized protein</fullName>
    </submittedName>
</protein>
<name>A0A0A8ZL87_ARUDO</name>
<accession>A0A0A8ZL87</accession>